<sequence length="104" mass="11985">MPRITRHNMSAKKRNLANIRMDRPPVFSADNPDICQLDNKFVRMLENPEKLAEINEILKKEPELAKTVEHIIKQVCFRMGVNALPPGMGVDDVVKNTMKKRFNV</sequence>
<proteinExistence type="predicted"/>
<dbReference type="EMBL" id="BARS01007848">
    <property type="protein sequence ID" value="GAF70135.1"/>
    <property type="molecule type" value="Genomic_DNA"/>
</dbReference>
<name>X0T267_9ZZZZ</name>
<evidence type="ECO:0000313" key="1">
    <source>
        <dbReference type="EMBL" id="GAF70135.1"/>
    </source>
</evidence>
<organism evidence="1">
    <name type="scientific">marine sediment metagenome</name>
    <dbReference type="NCBI Taxonomy" id="412755"/>
    <lineage>
        <taxon>unclassified sequences</taxon>
        <taxon>metagenomes</taxon>
        <taxon>ecological metagenomes</taxon>
    </lineage>
</organism>
<protein>
    <submittedName>
        <fullName evidence="1">Uncharacterized protein</fullName>
    </submittedName>
</protein>
<reference evidence="1" key="1">
    <citation type="journal article" date="2014" name="Front. Microbiol.">
        <title>High frequency of phylogenetically diverse reductive dehalogenase-homologous genes in deep subseafloor sedimentary metagenomes.</title>
        <authorList>
            <person name="Kawai M."/>
            <person name="Futagami T."/>
            <person name="Toyoda A."/>
            <person name="Takaki Y."/>
            <person name="Nishi S."/>
            <person name="Hori S."/>
            <person name="Arai W."/>
            <person name="Tsubouchi T."/>
            <person name="Morono Y."/>
            <person name="Uchiyama I."/>
            <person name="Ito T."/>
            <person name="Fujiyama A."/>
            <person name="Inagaki F."/>
            <person name="Takami H."/>
        </authorList>
    </citation>
    <scope>NUCLEOTIDE SEQUENCE</scope>
    <source>
        <strain evidence="1">Expedition CK06-06</strain>
    </source>
</reference>
<dbReference type="AlphaFoldDB" id="X0T267"/>
<gene>
    <name evidence="1" type="ORF">S01H1_15045</name>
</gene>
<accession>X0T267</accession>
<comment type="caution">
    <text evidence="1">The sequence shown here is derived from an EMBL/GenBank/DDBJ whole genome shotgun (WGS) entry which is preliminary data.</text>
</comment>